<dbReference type="RefSeq" id="WP_089671561.1">
    <property type="nucleotide sequence ID" value="NZ_CP024845.1"/>
</dbReference>
<dbReference type="InterPro" id="IPR011014">
    <property type="entry name" value="MscS_channel_TM-2"/>
</dbReference>
<evidence type="ECO:0000259" key="10">
    <source>
        <dbReference type="Pfam" id="PF21082"/>
    </source>
</evidence>
<dbReference type="OrthoDB" id="31543at2157"/>
<feature type="transmembrane region" description="Helical" evidence="8">
    <location>
        <begin position="52"/>
        <end position="78"/>
    </location>
</feature>
<dbReference type="Gene3D" id="1.10.287.1260">
    <property type="match status" value="1"/>
</dbReference>
<evidence type="ECO:0000256" key="4">
    <source>
        <dbReference type="ARBA" id="ARBA00022692"/>
    </source>
</evidence>
<comment type="similarity">
    <text evidence="2">Belongs to the MscS (TC 1.A.23) family.</text>
</comment>
<keyword evidence="12" id="KW-1185">Reference proteome</keyword>
<dbReference type="STRING" id="1073996.SAMN05444271_106111"/>
<dbReference type="AlphaFoldDB" id="A0A1H6SW66"/>
<evidence type="ECO:0000256" key="3">
    <source>
        <dbReference type="ARBA" id="ARBA00022475"/>
    </source>
</evidence>
<accession>A0A1H6SW66</accession>
<evidence type="ECO:0000313" key="11">
    <source>
        <dbReference type="EMBL" id="SEI72199.1"/>
    </source>
</evidence>
<feature type="region of interest" description="Disordered" evidence="7">
    <location>
        <begin position="343"/>
        <end position="412"/>
    </location>
</feature>
<feature type="domain" description="Mechanosensitive ion channel MscS C-terminal" evidence="10">
    <location>
        <begin position="254"/>
        <end position="339"/>
    </location>
</feature>
<evidence type="ECO:0000256" key="6">
    <source>
        <dbReference type="ARBA" id="ARBA00023136"/>
    </source>
</evidence>
<feature type="compositionally biased region" description="Basic and acidic residues" evidence="7">
    <location>
        <begin position="401"/>
        <end position="412"/>
    </location>
</feature>
<keyword evidence="4 8" id="KW-0812">Transmembrane</keyword>
<dbReference type="GO" id="GO:0008381">
    <property type="term" value="F:mechanosensitive monoatomic ion channel activity"/>
    <property type="evidence" value="ECO:0007669"/>
    <property type="project" value="InterPro"/>
</dbReference>
<dbReference type="InterPro" id="IPR023408">
    <property type="entry name" value="MscS_beta-dom_sf"/>
</dbReference>
<dbReference type="InterPro" id="IPR049278">
    <property type="entry name" value="MS_channel_C"/>
</dbReference>
<dbReference type="Pfam" id="PF00924">
    <property type="entry name" value="MS_channel_2nd"/>
    <property type="match status" value="1"/>
</dbReference>
<feature type="compositionally biased region" description="Polar residues" evidence="7">
    <location>
        <begin position="375"/>
        <end position="400"/>
    </location>
</feature>
<dbReference type="SUPFAM" id="SSF82689">
    <property type="entry name" value="Mechanosensitive channel protein MscS (YggB), C-terminal domain"/>
    <property type="match status" value="1"/>
</dbReference>
<organism evidence="11 12">
    <name type="scientific">Halohasta litchfieldiae</name>
    <dbReference type="NCBI Taxonomy" id="1073996"/>
    <lineage>
        <taxon>Archaea</taxon>
        <taxon>Methanobacteriati</taxon>
        <taxon>Methanobacteriota</taxon>
        <taxon>Stenosarchaea group</taxon>
        <taxon>Halobacteria</taxon>
        <taxon>Halobacteriales</taxon>
        <taxon>Haloferacaceae</taxon>
        <taxon>Halohasta</taxon>
    </lineage>
</organism>
<feature type="transmembrane region" description="Helical" evidence="8">
    <location>
        <begin position="140"/>
        <end position="158"/>
    </location>
</feature>
<dbReference type="KEGG" id="hae:halTADL_0181"/>
<evidence type="ECO:0000256" key="2">
    <source>
        <dbReference type="ARBA" id="ARBA00008017"/>
    </source>
</evidence>
<dbReference type="InterPro" id="IPR006686">
    <property type="entry name" value="MscS_channel_CS"/>
</dbReference>
<dbReference type="PANTHER" id="PTHR30221:SF20">
    <property type="entry name" value="SMALL-CONDUCTANCE MECHANOSENSITIVE CHANNEL"/>
    <property type="match status" value="1"/>
</dbReference>
<dbReference type="Gene3D" id="3.30.70.100">
    <property type="match status" value="1"/>
</dbReference>
<reference evidence="11 12" key="1">
    <citation type="submission" date="2016-10" db="EMBL/GenBank/DDBJ databases">
        <authorList>
            <person name="de Groot N.N."/>
        </authorList>
    </citation>
    <scope>NUCLEOTIDE SEQUENCE [LARGE SCALE GENOMIC DNA]</scope>
    <source>
        <strain evidence="11 12">DSM 22187</strain>
    </source>
</reference>
<feature type="transmembrane region" description="Helical" evidence="8">
    <location>
        <begin position="164"/>
        <end position="194"/>
    </location>
</feature>
<dbReference type="EMBL" id="FNYR01000006">
    <property type="protein sequence ID" value="SEI72199.1"/>
    <property type="molecule type" value="Genomic_DNA"/>
</dbReference>
<dbReference type="InterPro" id="IPR006685">
    <property type="entry name" value="MscS_channel_2nd"/>
</dbReference>
<dbReference type="GO" id="GO:0005886">
    <property type="term" value="C:plasma membrane"/>
    <property type="evidence" value="ECO:0007669"/>
    <property type="project" value="UniProtKB-SubCell"/>
</dbReference>
<gene>
    <name evidence="11" type="ORF">SAMN05444271_106111</name>
</gene>
<feature type="transmembrane region" description="Helical" evidence="8">
    <location>
        <begin position="98"/>
        <end position="119"/>
    </location>
</feature>
<sequence>MATELLAGIVGVVDVVGSNAGKILITVAVLGGLGVLKQFVNRWRRDREVSSRLALAVSAVLAVLLASGLFGLVAVWGLTGVLYNAYAGLDLGTQVANIVLSVVIIGVSYALSDFLGHVIKDLAKEQTAISEHEREILHRISQVTIYTFALLVVVGLFTDNIGSLLVGAGFLGIVVGMAARQTLGAVLAGFVLMFSKPFEVGDWVEIGEDEGIVSEITIVNTRIQSVDGEYIVIPNDLVSGNPVINRTRRGRLRIEVEVGVDYRTDPDRAGEIAVEAISELDRVLNGPSPQAVSKEFSDSSILLGIRGWIDNPSERRRWRARTQMIAAIKEAFADNGIKIPYPQRELSGRAETGGFRLADGEQSTEPREVDGEESTPASPDGESTATDGESVSGDGQSTRKGQAEPRERGNND</sequence>
<name>A0A1H6SW66_9EURY</name>
<dbReference type="SUPFAM" id="SSF50182">
    <property type="entry name" value="Sm-like ribonucleoproteins"/>
    <property type="match status" value="1"/>
</dbReference>
<evidence type="ECO:0000256" key="1">
    <source>
        <dbReference type="ARBA" id="ARBA00004651"/>
    </source>
</evidence>
<proteinExistence type="inferred from homology"/>
<keyword evidence="5 8" id="KW-1133">Transmembrane helix</keyword>
<evidence type="ECO:0000256" key="5">
    <source>
        <dbReference type="ARBA" id="ARBA00022989"/>
    </source>
</evidence>
<feature type="transmembrane region" description="Helical" evidence="8">
    <location>
        <begin position="20"/>
        <end position="40"/>
    </location>
</feature>
<dbReference type="PROSITE" id="PS01246">
    <property type="entry name" value="UPF0003"/>
    <property type="match status" value="1"/>
</dbReference>
<evidence type="ECO:0000256" key="8">
    <source>
        <dbReference type="SAM" id="Phobius"/>
    </source>
</evidence>
<dbReference type="SUPFAM" id="SSF82861">
    <property type="entry name" value="Mechanosensitive channel protein MscS (YggB), transmembrane region"/>
    <property type="match status" value="1"/>
</dbReference>
<accession>A0A2H4PY27</accession>
<keyword evidence="3" id="KW-1003">Cell membrane</keyword>
<evidence type="ECO:0000256" key="7">
    <source>
        <dbReference type="SAM" id="MobiDB-lite"/>
    </source>
</evidence>
<keyword evidence="6 8" id="KW-0472">Membrane</keyword>
<dbReference type="InterPro" id="IPR010920">
    <property type="entry name" value="LSM_dom_sf"/>
</dbReference>
<evidence type="ECO:0000313" key="12">
    <source>
        <dbReference type="Proteomes" id="UP000198888"/>
    </source>
</evidence>
<comment type="subcellular location">
    <subcellularLocation>
        <location evidence="1">Cell membrane</location>
        <topology evidence="1">Multi-pass membrane protein</topology>
    </subcellularLocation>
</comment>
<dbReference type="Pfam" id="PF21082">
    <property type="entry name" value="MS_channel_3rd"/>
    <property type="match status" value="1"/>
</dbReference>
<protein>
    <submittedName>
        <fullName evidence="11">Mechanosensitive ion channel</fullName>
    </submittedName>
</protein>
<dbReference type="InterPro" id="IPR011066">
    <property type="entry name" value="MscS_channel_C_sf"/>
</dbReference>
<dbReference type="Proteomes" id="UP000198888">
    <property type="component" value="Unassembled WGS sequence"/>
</dbReference>
<dbReference type="InterPro" id="IPR045275">
    <property type="entry name" value="MscS_archaea/bacteria_type"/>
</dbReference>
<feature type="domain" description="Mechanosensitive ion channel MscS" evidence="9">
    <location>
        <begin position="186"/>
        <end position="248"/>
    </location>
</feature>
<dbReference type="GeneID" id="35001013"/>
<dbReference type="PANTHER" id="PTHR30221">
    <property type="entry name" value="SMALL-CONDUCTANCE MECHANOSENSITIVE CHANNEL"/>
    <property type="match status" value="1"/>
</dbReference>
<evidence type="ECO:0000259" key="9">
    <source>
        <dbReference type="Pfam" id="PF00924"/>
    </source>
</evidence>
<dbReference type="Gene3D" id="2.30.30.60">
    <property type="match status" value="1"/>
</dbReference>